<proteinExistence type="predicted"/>
<gene>
    <name evidence="3" type="ORF">K7C98_04305</name>
</gene>
<dbReference type="PROSITE" id="PS51257">
    <property type="entry name" value="PROKAR_LIPOPROTEIN"/>
    <property type="match status" value="1"/>
</dbReference>
<organism evidence="3 4">
    <name type="scientific">Nannocystis pusilla</name>
    <dbReference type="NCBI Taxonomy" id="889268"/>
    <lineage>
        <taxon>Bacteria</taxon>
        <taxon>Pseudomonadati</taxon>
        <taxon>Myxococcota</taxon>
        <taxon>Polyangia</taxon>
        <taxon>Nannocystales</taxon>
        <taxon>Nannocystaceae</taxon>
        <taxon>Nannocystis</taxon>
    </lineage>
</organism>
<evidence type="ECO:0000313" key="4">
    <source>
        <dbReference type="Proteomes" id="UP001139031"/>
    </source>
</evidence>
<dbReference type="InterPro" id="IPR011990">
    <property type="entry name" value="TPR-like_helical_dom_sf"/>
</dbReference>
<feature type="region of interest" description="Disordered" evidence="1">
    <location>
        <begin position="1109"/>
        <end position="1140"/>
    </location>
</feature>
<dbReference type="Pfam" id="PF08487">
    <property type="entry name" value="VIT"/>
    <property type="match status" value="1"/>
</dbReference>
<feature type="domain" description="VIT" evidence="2">
    <location>
        <begin position="54"/>
        <end position="182"/>
    </location>
</feature>
<accession>A0ABS7TK13</accession>
<reference evidence="3" key="1">
    <citation type="submission" date="2021-08" db="EMBL/GenBank/DDBJ databases">
        <authorList>
            <person name="Stevens D.C."/>
        </authorList>
    </citation>
    <scope>NUCLEOTIDE SEQUENCE</scope>
    <source>
        <strain evidence="3">DSM 53165</strain>
    </source>
</reference>
<dbReference type="InterPro" id="IPR013694">
    <property type="entry name" value="VIT"/>
</dbReference>
<feature type="region of interest" description="Disordered" evidence="1">
    <location>
        <begin position="631"/>
        <end position="710"/>
    </location>
</feature>
<dbReference type="Proteomes" id="UP001139031">
    <property type="component" value="Unassembled WGS sequence"/>
</dbReference>
<feature type="compositionally biased region" description="Basic and acidic residues" evidence="1">
    <location>
        <begin position="737"/>
        <end position="766"/>
    </location>
</feature>
<dbReference type="PANTHER" id="PTHR45737:SF6">
    <property type="entry name" value="VON WILLEBRAND FACTOR A DOMAIN-CONTAINING PROTEIN 5A"/>
    <property type="match status" value="1"/>
</dbReference>
<dbReference type="PROSITE" id="PS51468">
    <property type="entry name" value="VIT"/>
    <property type="match status" value="1"/>
</dbReference>
<feature type="region of interest" description="Disordered" evidence="1">
    <location>
        <begin position="722"/>
        <end position="795"/>
    </location>
</feature>
<feature type="compositionally biased region" description="Pro residues" evidence="1">
    <location>
        <begin position="1126"/>
        <end position="1140"/>
    </location>
</feature>
<feature type="compositionally biased region" description="Basic and acidic residues" evidence="1">
    <location>
        <begin position="631"/>
        <end position="641"/>
    </location>
</feature>
<evidence type="ECO:0000259" key="2">
    <source>
        <dbReference type="PROSITE" id="PS51468"/>
    </source>
</evidence>
<dbReference type="PANTHER" id="PTHR45737">
    <property type="entry name" value="VON WILLEBRAND FACTOR A DOMAIN-CONTAINING PROTEIN 5A"/>
    <property type="match status" value="1"/>
</dbReference>
<dbReference type="Gene3D" id="1.25.40.10">
    <property type="entry name" value="Tetratricopeptide repeat domain"/>
    <property type="match status" value="1"/>
</dbReference>
<dbReference type="SUPFAM" id="SSF48452">
    <property type="entry name" value="TPR-like"/>
    <property type="match status" value="1"/>
</dbReference>
<feature type="compositionally biased region" description="Pro residues" evidence="1">
    <location>
        <begin position="725"/>
        <end position="734"/>
    </location>
</feature>
<sequence>MRRHIPLVVCLGLAGLVACTGRSGPASDTTTTQSQSPDECKLEWSAPDPQPSAGVAPFSLTTQDGTGLQLLSVKSRAVVEDPLAFTELHLAFQNPNDRVIEGRFEINLPPNSAISRFAMLIDGRWQEAEVVELQAARQAYEDFLHRRQDPALLEKSAGNRFSARVFPIPARGVKEIIVSYSEELTSSSEPYRVYLRGLPQLQDLDVEVVVPKGGGVREKTRIHETNFMPQRDLELATSRRAPEVGLRYDRLAVARITPDVKLPQVPVTGVTLLFDTSASRALDFKGQVARLGALVAELRGAAGVDFPLTVACFDQGVEQVFSGPASSFSAAAQDAILKRGALGASDVVGALRWAANQSKVHDRVILVGDGVATAGGIERDVLRTAVQELGRAGVRRLDAVVDGGLRDEAALRQLTTAGLQDAGILVDARLPAPLVASRLVRATLAGVKVHVPGATWVWPQTLGAVQPGDQFLVFADLPVDKSMRVELGERGDDVREVSLAPSERPLLERAWIRASIDRLSAMMGQEAAGDARAKADLKQQIIDLSTRYRVLSDYTALLVLETDWDYQRFGIDRTALAEILTVGPEGVAVVDRTRLPDKPVAVAVAEPIVPEEHNRDVDDDGPLRWFFGDEKAKAKQKKDSGRAAAEPAPEAKSATAALAPPKAADALSAKGGRGGDAEVEEEALGSLGGGGAPGGAPVPDSADAPALEPPRDEALRVAAAEPEMAAPPPPPAPVEAPARRVANEQADARAMREVDDSIASDGERRATTRSRGLPGHRGPVAPNWDPRPQPTYEQPKQADAWEGRFADVMVEVRAGRAAEGLARAWAWRDSNPGDELALLGLGEAAEAVGDRALAARAYGSLIDLFPGRADIRRMAGERLEALGDVGLQLAIDTYAQAVTQRPDHPASHRLYAFALVKAGRHAEAFAAALAGARRSYPGGRFAGVQQILEEDLALIAAAWLAARPGDPAAQSAIAAAGVTPDSSPSLRFVLNWETDANDVDFHIYDGKGGHAFFSQRQLPTGGRLYADVTTGYGPECFTIPGNAAAFPYVLQAHYYSRGPMGYGMGKLQAVQHDGKGGLAFMEHPFVIMKDRAYVDLGRVDRPLSEAQMVVPRLPSGPDPKGQPYAPYTPPPPAPPPPSRY</sequence>
<evidence type="ECO:0000313" key="3">
    <source>
        <dbReference type="EMBL" id="MBZ5708467.1"/>
    </source>
</evidence>
<dbReference type="SMART" id="SM00609">
    <property type="entry name" value="VIT"/>
    <property type="match status" value="1"/>
</dbReference>
<protein>
    <recommendedName>
        <fullName evidence="2">VIT domain-containing protein</fullName>
    </recommendedName>
</protein>
<feature type="compositionally biased region" description="Low complexity" evidence="1">
    <location>
        <begin position="643"/>
        <end position="669"/>
    </location>
</feature>
<comment type="caution">
    <text evidence="3">The sequence shown here is derived from an EMBL/GenBank/DDBJ whole genome shotgun (WGS) entry which is preliminary data.</text>
</comment>
<name>A0ABS7TK13_9BACT</name>
<evidence type="ECO:0000256" key="1">
    <source>
        <dbReference type="SAM" id="MobiDB-lite"/>
    </source>
</evidence>
<feature type="compositionally biased region" description="Low complexity" evidence="1">
    <location>
        <begin position="695"/>
        <end position="706"/>
    </location>
</feature>
<keyword evidence="4" id="KW-1185">Reference proteome</keyword>
<dbReference type="EMBL" id="JAIRAU010000001">
    <property type="protein sequence ID" value="MBZ5708467.1"/>
    <property type="molecule type" value="Genomic_DNA"/>
</dbReference>
<dbReference type="RefSeq" id="WP_224190216.1">
    <property type="nucleotide sequence ID" value="NZ_JAIRAU010000001.1"/>
</dbReference>
<feature type="region of interest" description="Disordered" evidence="1">
    <location>
        <begin position="23"/>
        <end position="54"/>
    </location>
</feature>